<dbReference type="Proteomes" id="UP000828251">
    <property type="component" value="Unassembled WGS sequence"/>
</dbReference>
<proteinExistence type="predicted"/>
<dbReference type="AlphaFoldDB" id="A0A9D3UIJ5"/>
<evidence type="ECO:0000256" key="1">
    <source>
        <dbReference type="SAM" id="Phobius"/>
    </source>
</evidence>
<evidence type="ECO:0000313" key="2">
    <source>
        <dbReference type="EMBL" id="KAH1045615.1"/>
    </source>
</evidence>
<keyword evidence="1" id="KW-0472">Membrane</keyword>
<name>A0A9D3UIJ5_9ROSI</name>
<keyword evidence="1" id="KW-0812">Transmembrane</keyword>
<keyword evidence="3" id="KW-1185">Reference proteome</keyword>
<feature type="transmembrane region" description="Helical" evidence="1">
    <location>
        <begin position="37"/>
        <end position="58"/>
    </location>
</feature>
<sequence>MGYFNQSQSCGVTNGLVFIKEENRGGSSGRKENEWPLMGYALNLIVQAVLGVVVSSWIS</sequence>
<gene>
    <name evidence="2" type="ORF">J1N35_036399</name>
</gene>
<reference evidence="2 3" key="1">
    <citation type="journal article" date="2021" name="Plant Biotechnol. J.">
        <title>Multi-omics assisted identification of the key and species-specific regulatory components of drought-tolerant mechanisms in Gossypium stocksii.</title>
        <authorList>
            <person name="Yu D."/>
            <person name="Ke L."/>
            <person name="Zhang D."/>
            <person name="Wu Y."/>
            <person name="Sun Y."/>
            <person name="Mei J."/>
            <person name="Sun J."/>
            <person name="Sun Y."/>
        </authorList>
    </citation>
    <scope>NUCLEOTIDE SEQUENCE [LARGE SCALE GENOMIC DNA]</scope>
    <source>
        <strain evidence="3">cv. E1</strain>
        <tissue evidence="2">Leaf</tissue>
    </source>
</reference>
<accession>A0A9D3UIJ5</accession>
<comment type="caution">
    <text evidence="2">The sequence shown here is derived from an EMBL/GenBank/DDBJ whole genome shotgun (WGS) entry which is preliminary data.</text>
</comment>
<dbReference type="EMBL" id="JAIQCV010000011">
    <property type="protein sequence ID" value="KAH1045615.1"/>
    <property type="molecule type" value="Genomic_DNA"/>
</dbReference>
<evidence type="ECO:0000313" key="3">
    <source>
        <dbReference type="Proteomes" id="UP000828251"/>
    </source>
</evidence>
<keyword evidence="1" id="KW-1133">Transmembrane helix</keyword>
<organism evidence="2 3">
    <name type="scientific">Gossypium stocksii</name>
    <dbReference type="NCBI Taxonomy" id="47602"/>
    <lineage>
        <taxon>Eukaryota</taxon>
        <taxon>Viridiplantae</taxon>
        <taxon>Streptophyta</taxon>
        <taxon>Embryophyta</taxon>
        <taxon>Tracheophyta</taxon>
        <taxon>Spermatophyta</taxon>
        <taxon>Magnoliopsida</taxon>
        <taxon>eudicotyledons</taxon>
        <taxon>Gunneridae</taxon>
        <taxon>Pentapetalae</taxon>
        <taxon>rosids</taxon>
        <taxon>malvids</taxon>
        <taxon>Malvales</taxon>
        <taxon>Malvaceae</taxon>
        <taxon>Malvoideae</taxon>
        <taxon>Gossypium</taxon>
    </lineage>
</organism>
<dbReference type="OrthoDB" id="1841377at2759"/>
<protein>
    <submittedName>
        <fullName evidence="2">Uncharacterized protein</fullName>
    </submittedName>
</protein>